<organism evidence="6 7">
    <name type="scientific">Paracidovorax citrulli</name>
    <name type="common">Acidovorax citrulli</name>
    <dbReference type="NCBI Taxonomy" id="80869"/>
    <lineage>
        <taxon>Bacteria</taxon>
        <taxon>Pseudomonadati</taxon>
        <taxon>Pseudomonadota</taxon>
        <taxon>Betaproteobacteria</taxon>
        <taxon>Burkholderiales</taxon>
        <taxon>Comamonadaceae</taxon>
        <taxon>Paracidovorax</taxon>
    </lineage>
</organism>
<keyword evidence="3" id="KW-0238">DNA-binding</keyword>
<evidence type="ECO:0000313" key="7">
    <source>
        <dbReference type="Proteomes" id="UP001242732"/>
    </source>
</evidence>
<sequence>MDATTGRLVRKLRLRHLELLAVLAGADTMRSASARLHLSQPAISKMLGEIEACFGARLFERNHQGIHPNALGAGAVFHARAVLNQLARATEDVGAMQQGAHAVLRVGAPSVTATVPTAVARLRERMPGATVQIREGRVQELIQRLLEGELDCVYGAVTPELITADITPMLEPVAMLRDELCVLASVPRQGAGAGHRRLRWRDLGHAPWLLPPKETLVRQAFVTAFLNDGATPPVPVIEAISSVTIGALMRQDPSLLCAVRLEHAVDEIGRGGVLRLDVAPKVPLPSFGLFFRRDGMERPPVLLVFADAVKAVAARLGMRQRGARGGAGAR</sequence>
<dbReference type="Gene3D" id="3.40.190.290">
    <property type="match status" value="1"/>
</dbReference>
<dbReference type="RefSeq" id="WP_011797013.1">
    <property type="nucleotide sequence ID" value="NZ_CP023687.1"/>
</dbReference>
<evidence type="ECO:0000259" key="5">
    <source>
        <dbReference type="PROSITE" id="PS50931"/>
    </source>
</evidence>
<dbReference type="Pfam" id="PF00126">
    <property type="entry name" value="HTH_1"/>
    <property type="match status" value="1"/>
</dbReference>
<dbReference type="Gene3D" id="1.10.10.10">
    <property type="entry name" value="Winged helix-like DNA-binding domain superfamily/Winged helix DNA-binding domain"/>
    <property type="match status" value="1"/>
</dbReference>
<dbReference type="SUPFAM" id="SSF53850">
    <property type="entry name" value="Periplasmic binding protein-like II"/>
    <property type="match status" value="1"/>
</dbReference>
<dbReference type="Pfam" id="PF03466">
    <property type="entry name" value="LysR_substrate"/>
    <property type="match status" value="1"/>
</dbReference>
<dbReference type="PANTHER" id="PTHR30419:SF8">
    <property type="entry name" value="NITROGEN ASSIMILATION TRANSCRIPTIONAL ACTIVATOR-RELATED"/>
    <property type="match status" value="1"/>
</dbReference>
<protein>
    <submittedName>
        <fullName evidence="6">LysR substrate-binding domain-containing protein</fullName>
    </submittedName>
</protein>
<comment type="similarity">
    <text evidence="1">Belongs to the LysR transcriptional regulatory family.</text>
</comment>
<dbReference type="InterPro" id="IPR036388">
    <property type="entry name" value="WH-like_DNA-bd_sf"/>
</dbReference>
<evidence type="ECO:0000313" key="6">
    <source>
        <dbReference type="EMBL" id="WIY49818.1"/>
    </source>
</evidence>
<gene>
    <name evidence="6" type="ORF">QRO08_04380</name>
</gene>
<proteinExistence type="inferred from homology"/>
<dbReference type="InterPro" id="IPR036390">
    <property type="entry name" value="WH_DNA-bd_sf"/>
</dbReference>
<dbReference type="PANTHER" id="PTHR30419">
    <property type="entry name" value="HTH-TYPE TRANSCRIPTIONAL REGULATOR YBHD"/>
    <property type="match status" value="1"/>
</dbReference>
<dbReference type="InterPro" id="IPR050950">
    <property type="entry name" value="HTH-type_LysR_regulators"/>
</dbReference>
<keyword evidence="2" id="KW-0805">Transcription regulation</keyword>
<dbReference type="InterPro" id="IPR000847">
    <property type="entry name" value="LysR_HTH_N"/>
</dbReference>
<keyword evidence="4" id="KW-0804">Transcription</keyword>
<reference evidence="6 7" key="1">
    <citation type="submission" date="2023-06" db="EMBL/GenBank/DDBJ databases">
        <authorList>
            <person name="Ham H."/>
            <person name="Park D.S."/>
        </authorList>
    </citation>
    <scope>NUCLEOTIDE SEQUENCE [LARGE SCALE GENOMIC DNA]</scope>
    <source>
        <strain evidence="6 7">KACC 17005</strain>
    </source>
</reference>
<dbReference type="PROSITE" id="PS50931">
    <property type="entry name" value="HTH_LYSR"/>
    <property type="match status" value="1"/>
</dbReference>
<evidence type="ECO:0000256" key="4">
    <source>
        <dbReference type="ARBA" id="ARBA00023163"/>
    </source>
</evidence>
<keyword evidence="7" id="KW-1185">Reference proteome</keyword>
<dbReference type="Proteomes" id="UP001242732">
    <property type="component" value="Chromosome"/>
</dbReference>
<accession>A0ABY9ASM3</accession>
<dbReference type="SUPFAM" id="SSF46785">
    <property type="entry name" value="Winged helix' DNA-binding domain"/>
    <property type="match status" value="1"/>
</dbReference>
<name>A0ABY9ASM3_PARCI</name>
<dbReference type="InterPro" id="IPR005119">
    <property type="entry name" value="LysR_subst-bd"/>
</dbReference>
<dbReference type="PRINTS" id="PR00039">
    <property type="entry name" value="HTHLYSR"/>
</dbReference>
<evidence type="ECO:0000256" key="3">
    <source>
        <dbReference type="ARBA" id="ARBA00023125"/>
    </source>
</evidence>
<evidence type="ECO:0000256" key="1">
    <source>
        <dbReference type="ARBA" id="ARBA00009437"/>
    </source>
</evidence>
<feature type="domain" description="HTH lysR-type" evidence="5">
    <location>
        <begin position="12"/>
        <end position="69"/>
    </location>
</feature>
<evidence type="ECO:0000256" key="2">
    <source>
        <dbReference type="ARBA" id="ARBA00023015"/>
    </source>
</evidence>
<dbReference type="EMBL" id="CP127363">
    <property type="protein sequence ID" value="WIY49818.1"/>
    <property type="molecule type" value="Genomic_DNA"/>
</dbReference>